<dbReference type="GO" id="GO:0043577">
    <property type="term" value="P:chemotropism"/>
    <property type="evidence" value="ECO:0007669"/>
    <property type="project" value="EnsemblFungi"/>
</dbReference>
<name>W6MM45_9ASCO</name>
<dbReference type="GO" id="GO:0001965">
    <property type="term" value="F:G-protein alpha-subunit binding"/>
    <property type="evidence" value="ECO:0007669"/>
    <property type="project" value="EnsemblFungi"/>
</dbReference>
<dbReference type="GO" id="GO:0005789">
    <property type="term" value="C:endoplasmic reticulum membrane"/>
    <property type="evidence" value="ECO:0007669"/>
    <property type="project" value="EnsemblFungi"/>
</dbReference>
<proteinExistence type="predicted"/>
<dbReference type="GO" id="GO:0030466">
    <property type="term" value="P:silent mating-type cassette heterochromatin formation"/>
    <property type="evidence" value="ECO:0007669"/>
    <property type="project" value="EnsemblFungi"/>
</dbReference>
<accession>W6MM45</accession>
<dbReference type="PROSITE" id="PS50084">
    <property type="entry name" value="KH_TYPE_1"/>
    <property type="match status" value="6"/>
</dbReference>
<protein>
    <recommendedName>
        <fullName evidence="5">K Homology domain-containing protein</fullName>
    </recommendedName>
</protein>
<evidence type="ECO:0000259" key="5">
    <source>
        <dbReference type="SMART" id="SM00322"/>
    </source>
</evidence>
<feature type="domain" description="K Homology" evidence="5">
    <location>
        <begin position="798"/>
        <end position="871"/>
    </location>
</feature>
<feature type="domain" description="K Homology" evidence="5">
    <location>
        <begin position="649"/>
        <end position="719"/>
    </location>
</feature>
<dbReference type="InterPro" id="IPR057778">
    <property type="entry name" value="KH_Vigilin_N"/>
</dbReference>
<dbReference type="InterPro" id="IPR036612">
    <property type="entry name" value="KH_dom_type_1_sf"/>
</dbReference>
<evidence type="ECO:0000313" key="7">
    <source>
        <dbReference type="Proteomes" id="UP000019384"/>
    </source>
</evidence>
<dbReference type="GO" id="GO:0000781">
    <property type="term" value="C:chromosome, telomeric region"/>
    <property type="evidence" value="ECO:0007669"/>
    <property type="project" value="GOC"/>
</dbReference>
<evidence type="ECO:0000256" key="2">
    <source>
        <dbReference type="ARBA" id="ARBA00022884"/>
    </source>
</evidence>
<dbReference type="Proteomes" id="UP000019384">
    <property type="component" value="Unassembled WGS sequence"/>
</dbReference>
<dbReference type="InterPro" id="IPR004087">
    <property type="entry name" value="KH_dom"/>
</dbReference>
<dbReference type="HOGENOM" id="CLU_003293_1_0_1"/>
<dbReference type="GO" id="GO:0031509">
    <property type="term" value="P:subtelomeric heterochromatin formation"/>
    <property type="evidence" value="ECO:0007669"/>
    <property type="project" value="EnsemblFungi"/>
</dbReference>
<dbReference type="STRING" id="1382522.W6MM45"/>
<feature type="domain" description="K Homology" evidence="5">
    <location>
        <begin position="567"/>
        <end position="640"/>
    </location>
</feature>
<keyword evidence="1" id="KW-0677">Repeat</keyword>
<organism evidence="6 7">
    <name type="scientific">Kuraishia capsulata CBS 1993</name>
    <dbReference type="NCBI Taxonomy" id="1382522"/>
    <lineage>
        <taxon>Eukaryota</taxon>
        <taxon>Fungi</taxon>
        <taxon>Dikarya</taxon>
        <taxon>Ascomycota</taxon>
        <taxon>Saccharomycotina</taxon>
        <taxon>Pichiomycetes</taxon>
        <taxon>Pichiales</taxon>
        <taxon>Pichiaceae</taxon>
        <taxon>Kuraishia</taxon>
    </lineage>
</organism>
<dbReference type="CDD" id="cd02394">
    <property type="entry name" value="KH-I_Vigilin_rpt6"/>
    <property type="match status" value="1"/>
</dbReference>
<dbReference type="InterPro" id="IPR004088">
    <property type="entry name" value="KH_dom_type_1"/>
</dbReference>
<evidence type="ECO:0000256" key="1">
    <source>
        <dbReference type="ARBA" id="ARBA00022737"/>
    </source>
</evidence>
<dbReference type="Pfam" id="PF24668">
    <property type="entry name" value="KH_Vigilin"/>
    <property type="match status" value="1"/>
</dbReference>
<dbReference type="GO" id="GO:0045141">
    <property type="term" value="P:meiotic telomere clustering"/>
    <property type="evidence" value="ECO:0007669"/>
    <property type="project" value="EnsemblFungi"/>
</dbReference>
<dbReference type="EMBL" id="HG793128">
    <property type="protein sequence ID" value="CDK27614.1"/>
    <property type="molecule type" value="Genomic_DNA"/>
</dbReference>
<evidence type="ECO:0000256" key="4">
    <source>
        <dbReference type="SAM" id="MobiDB-lite"/>
    </source>
</evidence>
<dbReference type="PANTHER" id="PTHR10288">
    <property type="entry name" value="KH DOMAIN CONTAINING RNA BINDING PROTEIN"/>
    <property type="match status" value="1"/>
</dbReference>
<feature type="compositionally biased region" description="Polar residues" evidence="4">
    <location>
        <begin position="17"/>
        <end position="34"/>
    </location>
</feature>
<dbReference type="AlphaFoldDB" id="W6MM45"/>
<evidence type="ECO:0000256" key="3">
    <source>
        <dbReference type="PROSITE-ProRule" id="PRU00117"/>
    </source>
</evidence>
<dbReference type="GeneID" id="34520995"/>
<dbReference type="Gene3D" id="3.30.1370.10">
    <property type="entry name" value="K Homology domain, type 1"/>
    <property type="match status" value="6"/>
</dbReference>
<feature type="domain" description="K Homology" evidence="5">
    <location>
        <begin position="875"/>
        <end position="953"/>
    </location>
</feature>
<gene>
    <name evidence="6" type="ORF">KUCA_T00003593001</name>
</gene>
<keyword evidence="2 3" id="KW-0694">RNA-binding</keyword>
<dbReference type="SUPFAM" id="SSF54791">
    <property type="entry name" value="Eukaryotic type KH-domain (KH-domain type I)"/>
    <property type="match status" value="5"/>
</dbReference>
<dbReference type="GO" id="GO:0000750">
    <property type="term" value="P:pheromone-dependent signal transduction involved in conjugation with cellular fusion"/>
    <property type="evidence" value="ECO:0007669"/>
    <property type="project" value="EnsemblFungi"/>
</dbReference>
<feature type="domain" description="K Homology" evidence="5">
    <location>
        <begin position="723"/>
        <end position="793"/>
    </location>
</feature>
<reference evidence="6" key="2">
    <citation type="submission" date="2014-02" db="EMBL/GenBank/DDBJ databases">
        <title>Complete DNA sequence of /Kuraishia capsulata/ illustrates novel genomic features among budding yeasts (/Saccharomycotina/).</title>
        <authorList>
            <person name="Morales L."/>
            <person name="Noel B."/>
            <person name="Porcel B."/>
            <person name="Marcet-Houben M."/>
            <person name="Hullo M-F."/>
            <person name="Sacerdot C."/>
            <person name="Tekaia F."/>
            <person name="Leh-Louis V."/>
            <person name="Despons L."/>
            <person name="Khanna V."/>
            <person name="Aury J-M."/>
            <person name="Barbe V."/>
            <person name="Couloux A."/>
            <person name="Labadie K."/>
            <person name="Pelletier E."/>
            <person name="Souciet J-L."/>
            <person name="Boekhout T."/>
            <person name="Gabaldon T."/>
            <person name="Wincker P."/>
            <person name="Dujon B."/>
        </authorList>
    </citation>
    <scope>NUCLEOTIDE SEQUENCE</scope>
    <source>
        <strain evidence="6">CBS 1993</strain>
    </source>
</reference>
<reference evidence="6" key="1">
    <citation type="submission" date="2013-12" db="EMBL/GenBank/DDBJ databases">
        <authorList>
            <person name="Genoscope - CEA"/>
        </authorList>
    </citation>
    <scope>NUCLEOTIDE SEQUENCE</scope>
    <source>
        <strain evidence="6">CBS 1993</strain>
    </source>
</reference>
<keyword evidence="7" id="KW-1185">Reference proteome</keyword>
<dbReference type="SMART" id="SM00322">
    <property type="entry name" value="KH"/>
    <property type="match status" value="7"/>
</dbReference>
<feature type="domain" description="K Homology" evidence="5">
    <location>
        <begin position="178"/>
        <end position="260"/>
    </location>
</feature>
<dbReference type="GO" id="GO:0003729">
    <property type="term" value="F:mRNA binding"/>
    <property type="evidence" value="ECO:0007669"/>
    <property type="project" value="EnsemblFungi"/>
</dbReference>
<dbReference type="Pfam" id="PF00013">
    <property type="entry name" value="KH_1"/>
    <property type="match status" value="5"/>
</dbReference>
<dbReference type="RefSeq" id="XP_022459607.1">
    <property type="nucleotide sequence ID" value="XM_022602023.1"/>
</dbReference>
<sequence length="1025" mass="112130">MSSPAELLAARHAAVSEPTSSVPATEPSVGSSRGTDVEPSTAATSEEPDDELLVSVKPLKINEEAFPVLGHEVSSSSSKPQWGPLMVTNVVVSKTKNGKESPAIRSQNVSETFFIDGDQQADISRSELLKVLNKIKVENGVSIESTFSAKTGKRTFLLNGPQQKVKKTRKQILKEFTKPVVVKFTIPAKLRSVVIGSAGKTLKPIIEESGVKVDIGRESTPTPQSDLPEDDFFNNVVPVVLEGDAEGCEIAKSMIIAIVHENTKNLSVKIPISSKLKPFVYAEVSKIQLPEGVGINAPTRQQRFSHISVEGPRESVQQVRETIKDLLAALDSTIVSELKTVPKGIHELLDPNYIYDTANVVIRVPDLDDPSSQVEFIGTSADIAKAVVIGKERSQDYFVDALNLEKSHGGNYEHAKMLAAYFNYSGFFDELSEKHNVRIASPSYDFLADKSNKVVGIRISCKRETKDAVKATRKEIVDRVNSISPSFVKVVEGVDPFVSKSIDTTVAVDNGVAIVPLGSLVKKTFSTALILVSLPEEGEFVPSLAEIDAKLRTVEASFAELIEKSKDIVTRVVEIPSADQELLEGPHGSSLRVLVSELATDSVNIKFHQNTEGSSPDSFLIHGFKEPVSKVESGLEKAIYDAKNYETASKYSLSVPFARSLLAKLIGQKGSNLNALRDEFEIKIDVHDRKEDAETSDIKLTGLESNVSECCKRLDKLQKQWADEKTLRLHVEQKYHKKLIGPNYSYVNRLQDRYSVSIHFPPVNATNNVDEVVVKGPSRGVAKVEEELKALLQYEKDNGYKETIKVPVKALSRVIGKGGDRIKDIAAVTGVEINFNGDDEDEKKAGFTTFEVVGSRAANKEAIAKIKDIVDEFDNHVTLSVNVNPKYHYALVGQNGSVRKEIIRKAGGGDAIAPRWREYMQIPEKSSGKSEIVCSGKDEVVKSIIAQIEKIVHDLENVITEEVVVPKQRHGRIIGAGGSTRRDICSEFGVTIDIPKLNVESDVVKVTGSPESVEKAKAKIVSLVK</sequence>
<feature type="domain" description="K Homology" evidence="5">
    <location>
        <begin position="957"/>
        <end position="1025"/>
    </location>
</feature>
<feature type="region of interest" description="Disordered" evidence="4">
    <location>
        <begin position="1"/>
        <end position="50"/>
    </location>
</feature>
<evidence type="ECO:0000313" key="6">
    <source>
        <dbReference type="EMBL" id="CDK27614.1"/>
    </source>
</evidence>
<dbReference type="OrthoDB" id="10027144at2759"/>